<feature type="transmembrane region" description="Helical" evidence="1">
    <location>
        <begin position="42"/>
        <end position="63"/>
    </location>
</feature>
<accession>A0ABP6D284</accession>
<protein>
    <submittedName>
        <fullName evidence="2">Uncharacterized protein</fullName>
    </submittedName>
</protein>
<keyword evidence="3" id="KW-1185">Reference proteome</keyword>
<evidence type="ECO:0000256" key="1">
    <source>
        <dbReference type="SAM" id="Phobius"/>
    </source>
</evidence>
<comment type="caution">
    <text evidence="2">The sequence shown here is derived from an EMBL/GenBank/DDBJ whole genome shotgun (WGS) entry which is preliminary data.</text>
</comment>
<dbReference type="EMBL" id="BAAATD010000016">
    <property type="protein sequence ID" value="GAA2631835.1"/>
    <property type="molecule type" value="Genomic_DNA"/>
</dbReference>
<reference evidence="3" key="1">
    <citation type="journal article" date="2019" name="Int. J. Syst. Evol. Microbiol.">
        <title>The Global Catalogue of Microorganisms (GCM) 10K type strain sequencing project: providing services to taxonomists for standard genome sequencing and annotation.</title>
        <authorList>
            <consortium name="The Broad Institute Genomics Platform"/>
            <consortium name="The Broad Institute Genome Sequencing Center for Infectious Disease"/>
            <person name="Wu L."/>
            <person name="Ma J."/>
        </authorList>
    </citation>
    <scope>NUCLEOTIDE SEQUENCE [LARGE SCALE GENOMIC DNA]</scope>
    <source>
        <strain evidence="3">JCM 6833</strain>
    </source>
</reference>
<keyword evidence="1" id="KW-0812">Transmembrane</keyword>
<dbReference type="Proteomes" id="UP001501509">
    <property type="component" value="Unassembled WGS sequence"/>
</dbReference>
<evidence type="ECO:0000313" key="2">
    <source>
        <dbReference type="EMBL" id="GAA2631835.1"/>
    </source>
</evidence>
<sequence>MRKTVLTIWNLTPIRLAVRLGGTGLNLVTTRELITALTRADLGLALIAIAWLVPWEKVAVLVYRLIRRRRLVNGSVGH</sequence>
<organism evidence="2 3">
    <name type="scientific">Actinomadura fulvescens</name>
    <dbReference type="NCBI Taxonomy" id="46160"/>
    <lineage>
        <taxon>Bacteria</taxon>
        <taxon>Bacillati</taxon>
        <taxon>Actinomycetota</taxon>
        <taxon>Actinomycetes</taxon>
        <taxon>Streptosporangiales</taxon>
        <taxon>Thermomonosporaceae</taxon>
        <taxon>Actinomadura</taxon>
    </lineage>
</organism>
<gene>
    <name evidence="2" type="ORF">GCM10010411_82520</name>
</gene>
<evidence type="ECO:0000313" key="3">
    <source>
        <dbReference type="Proteomes" id="UP001501509"/>
    </source>
</evidence>
<proteinExistence type="predicted"/>
<keyword evidence="1" id="KW-1133">Transmembrane helix</keyword>
<keyword evidence="1" id="KW-0472">Membrane</keyword>
<dbReference type="RefSeq" id="WP_344547954.1">
    <property type="nucleotide sequence ID" value="NZ_BAAATD010000016.1"/>
</dbReference>
<name>A0ABP6D284_9ACTN</name>